<dbReference type="EMBL" id="CAJFCJ010000019">
    <property type="protein sequence ID" value="CAD5123011.1"/>
    <property type="molecule type" value="Genomic_DNA"/>
</dbReference>
<evidence type="ECO:0000256" key="3">
    <source>
        <dbReference type="SAM" id="SignalP"/>
    </source>
</evidence>
<keyword evidence="2" id="KW-0472">Membrane</keyword>
<organism evidence="4 5">
    <name type="scientific">Dimorphilus gyrociliatus</name>
    <dbReference type="NCBI Taxonomy" id="2664684"/>
    <lineage>
        <taxon>Eukaryota</taxon>
        <taxon>Metazoa</taxon>
        <taxon>Spiralia</taxon>
        <taxon>Lophotrochozoa</taxon>
        <taxon>Annelida</taxon>
        <taxon>Polychaeta</taxon>
        <taxon>Polychaeta incertae sedis</taxon>
        <taxon>Dinophilidae</taxon>
        <taxon>Dimorphilus</taxon>
    </lineage>
</organism>
<dbReference type="Proteomes" id="UP000549394">
    <property type="component" value="Unassembled WGS sequence"/>
</dbReference>
<feature type="compositionally biased region" description="Basic and acidic residues" evidence="1">
    <location>
        <begin position="136"/>
        <end position="150"/>
    </location>
</feature>
<accession>A0A7I8W3C6</accession>
<feature type="chain" id="PRO_5029611368" evidence="3">
    <location>
        <begin position="20"/>
        <end position="515"/>
    </location>
</feature>
<keyword evidence="2" id="KW-1133">Transmembrane helix</keyword>
<proteinExistence type="predicted"/>
<feature type="region of interest" description="Disordered" evidence="1">
    <location>
        <begin position="135"/>
        <end position="158"/>
    </location>
</feature>
<evidence type="ECO:0000256" key="2">
    <source>
        <dbReference type="SAM" id="Phobius"/>
    </source>
</evidence>
<feature type="compositionally biased region" description="Polar residues" evidence="1">
    <location>
        <begin position="405"/>
        <end position="419"/>
    </location>
</feature>
<evidence type="ECO:0000313" key="4">
    <source>
        <dbReference type="EMBL" id="CAD5123011.1"/>
    </source>
</evidence>
<feature type="compositionally biased region" description="Basic and acidic residues" evidence="1">
    <location>
        <begin position="341"/>
        <end position="366"/>
    </location>
</feature>
<reference evidence="4 5" key="1">
    <citation type="submission" date="2020-08" db="EMBL/GenBank/DDBJ databases">
        <authorList>
            <person name="Hejnol A."/>
        </authorList>
    </citation>
    <scope>NUCLEOTIDE SEQUENCE [LARGE SCALE GENOMIC DNA]</scope>
</reference>
<evidence type="ECO:0000256" key="1">
    <source>
        <dbReference type="SAM" id="MobiDB-lite"/>
    </source>
</evidence>
<protein>
    <submittedName>
        <fullName evidence="4">DgyrCDS11398</fullName>
    </submittedName>
</protein>
<feature type="signal peptide" evidence="3">
    <location>
        <begin position="1"/>
        <end position="19"/>
    </location>
</feature>
<sequence>MSRTYIGICTIYLLVLVSGESTFDFLRPPPFPDFEKIFSGTLRVNEKLRDFHESLKTTSVEEGGCNCSIWHMENPSYISLAVIYDNEIDRTCPFTTTVEPTTTTRTTTIEEKTTRANIHSTQVLTSLETASFQTTKYDKETSKTSNEKETSGTMSKFSTTKSSVFSGDSSIEFEDTTTFGSPPTIQPPFAISEPKSMNTVIYAIVGAAVGLFILLLVICLCYRKHTLRRKNRESLLISSSSIRTINEDIPPVQIVSSVDTNGYDGFGDSTTDTIRRKTLSRSSKLLFEGDILVPVVAHLPEAEEDLDNNYLYNLDSEKIISTKSDKLERMVEGDDNNNIEGPEKEDSISVGKSSEESISKIEKPEEQPLDNEAFEIEIEECPKEFGENIDDPIIKLKPSLELTISSSDYGSNETDSIGTESKIEESQTPTTDYHSDRDESVSVDHYNPLFDSNELLDDESKLRKEEDINLTIGRIKPPTSDEQLDTAGRGNVKQMRALFENLAEKAKKSRGDIKY</sequence>
<dbReference type="AlphaFoldDB" id="A0A7I8W3C6"/>
<keyword evidence="3" id="KW-0732">Signal</keyword>
<comment type="caution">
    <text evidence="4">The sequence shown here is derived from an EMBL/GenBank/DDBJ whole genome shotgun (WGS) entry which is preliminary data.</text>
</comment>
<feature type="region of interest" description="Disordered" evidence="1">
    <location>
        <begin position="405"/>
        <end position="440"/>
    </location>
</feature>
<name>A0A7I8W3C6_9ANNE</name>
<keyword evidence="2" id="KW-0812">Transmembrane</keyword>
<evidence type="ECO:0000313" key="5">
    <source>
        <dbReference type="Proteomes" id="UP000549394"/>
    </source>
</evidence>
<keyword evidence="5" id="KW-1185">Reference proteome</keyword>
<feature type="region of interest" description="Disordered" evidence="1">
    <location>
        <begin position="332"/>
        <end position="367"/>
    </location>
</feature>
<gene>
    <name evidence="4" type="ORF">DGYR_LOCUS10740</name>
</gene>
<feature type="transmembrane region" description="Helical" evidence="2">
    <location>
        <begin position="200"/>
        <end position="222"/>
    </location>
</feature>